<gene>
    <name evidence="3" type="ORF">Thiowin_02233</name>
</gene>
<dbReference type="Proteomes" id="UP001432180">
    <property type="component" value="Chromosome"/>
</dbReference>
<evidence type="ECO:0000256" key="1">
    <source>
        <dbReference type="SAM" id="MobiDB-lite"/>
    </source>
</evidence>
<dbReference type="InterPro" id="IPR016040">
    <property type="entry name" value="NAD(P)-bd_dom"/>
</dbReference>
<evidence type="ECO:0000313" key="4">
    <source>
        <dbReference type="Proteomes" id="UP001432180"/>
    </source>
</evidence>
<feature type="region of interest" description="Disordered" evidence="1">
    <location>
        <begin position="455"/>
        <end position="477"/>
    </location>
</feature>
<dbReference type="SUPFAM" id="SSF51735">
    <property type="entry name" value="NAD(P)-binding Rossmann-fold domains"/>
    <property type="match status" value="1"/>
</dbReference>
<evidence type="ECO:0000313" key="3">
    <source>
        <dbReference type="EMBL" id="WPL17237.1"/>
    </source>
</evidence>
<dbReference type="PANTHER" id="PTHR48079:SF6">
    <property type="entry name" value="NAD(P)-BINDING DOMAIN-CONTAINING PROTEIN-RELATED"/>
    <property type="match status" value="1"/>
</dbReference>
<dbReference type="EMBL" id="CP121472">
    <property type="protein sequence ID" value="WPL17237.1"/>
    <property type="molecule type" value="Genomic_DNA"/>
</dbReference>
<dbReference type="InterPro" id="IPR051783">
    <property type="entry name" value="NAD(P)-dependent_oxidoreduct"/>
</dbReference>
<feature type="compositionally biased region" description="Polar residues" evidence="1">
    <location>
        <begin position="456"/>
        <end position="470"/>
    </location>
</feature>
<name>A0ABZ0S8J7_9GAMM</name>
<feature type="region of interest" description="Disordered" evidence="1">
    <location>
        <begin position="325"/>
        <end position="370"/>
    </location>
</feature>
<reference evidence="3 4" key="1">
    <citation type="journal article" date="2023" name="Microorganisms">
        <title>Thiorhodovibrio frisius and Trv. litoralis spp. nov., Two Novel Members from a Clade of Fastidious Purple Sulfur Bacteria That Exhibit Unique Red-Shifted Light-Harvesting Capabilities.</title>
        <authorList>
            <person name="Methner A."/>
            <person name="Kuzyk S.B."/>
            <person name="Petersen J."/>
            <person name="Bauer S."/>
            <person name="Brinkmann H."/>
            <person name="Sichau K."/>
            <person name="Wanner G."/>
            <person name="Wolf J."/>
            <person name="Neumann-Schaal M."/>
            <person name="Henke P."/>
            <person name="Tank M."/>
            <person name="Sproer C."/>
            <person name="Bunk B."/>
            <person name="Overmann J."/>
        </authorList>
    </citation>
    <scope>NUCLEOTIDE SEQUENCE [LARGE SCALE GENOMIC DNA]</scope>
    <source>
        <strain evidence="3 4">DSM 6702</strain>
    </source>
</reference>
<dbReference type="PANTHER" id="PTHR48079">
    <property type="entry name" value="PROTEIN YEEZ"/>
    <property type="match status" value="1"/>
</dbReference>
<dbReference type="Gene3D" id="3.40.50.720">
    <property type="entry name" value="NAD(P)-binding Rossmann-like Domain"/>
    <property type="match status" value="1"/>
</dbReference>
<dbReference type="RefSeq" id="WP_328987757.1">
    <property type="nucleotide sequence ID" value="NZ_CP121472.1"/>
</dbReference>
<dbReference type="Pfam" id="PF13460">
    <property type="entry name" value="NAD_binding_10"/>
    <property type="match status" value="1"/>
</dbReference>
<sequence>MTAAPHTASEKTSGSIRRIAVAGASGFIGTALCPRLAEHYPVRALTRSPARAARASEHPKLHWEHCDLFSAEALRHGLRDIDIAVYLVHSQAPSSRLTQAQPRDMDLILADNFAQAAAAKGVRQILFVSGLLPQGFEFAPLLWNRREVEMVLAARGTPVTALRASLVVGPGGSGPALLIDLVRRLPLMLLPPSARSLTRPIALDDLIRALLHCLGRPEDFAGAFDIGGADCLSYAEMLRTTSEVLGRKRHFIPVPWLPRHLAALTARWASGAPPALVGAIVESLPESTQIRDNSVQRAIAPHALSFRAALQQVLAATNTSARQTTAAACAPSAPQPRTGPPQKISPRQPARPTSPRAPWQPADQSRMREQSLVRSIQRILTPPGLDAAWVAGNYFRWLGRCCLGLIRTHEDQAGHWTVSTRWPHLILLRLELQPEHSNRERRVYRIAGGLLARSGTPGQLKSQPESTSGSEPWKESGIQAEIQPTEQPRFEFHSLLNGRYTMAAIHDYAPALPWPIYRLTQAPMHLWVMRRYQNRLARLVSAR</sequence>
<proteinExistence type="predicted"/>
<feature type="domain" description="NAD(P)-binding" evidence="2">
    <location>
        <begin position="23"/>
        <end position="157"/>
    </location>
</feature>
<dbReference type="InterPro" id="IPR036291">
    <property type="entry name" value="NAD(P)-bd_dom_sf"/>
</dbReference>
<organism evidence="3 4">
    <name type="scientific">Thiorhodovibrio winogradskyi</name>
    <dbReference type="NCBI Taxonomy" id="77007"/>
    <lineage>
        <taxon>Bacteria</taxon>
        <taxon>Pseudomonadati</taxon>
        <taxon>Pseudomonadota</taxon>
        <taxon>Gammaproteobacteria</taxon>
        <taxon>Chromatiales</taxon>
        <taxon>Chromatiaceae</taxon>
        <taxon>Thiorhodovibrio</taxon>
    </lineage>
</organism>
<protein>
    <submittedName>
        <fullName evidence="3">NADH-flavin reductase</fullName>
    </submittedName>
</protein>
<keyword evidence="4" id="KW-1185">Reference proteome</keyword>
<evidence type="ECO:0000259" key="2">
    <source>
        <dbReference type="Pfam" id="PF13460"/>
    </source>
</evidence>
<accession>A0ABZ0S8J7</accession>